<name>A0A1C7N2I8_9FUNG</name>
<accession>A0A1C7N2I8</accession>
<keyword evidence="2" id="KW-1185">Reference proteome</keyword>
<feature type="non-terminal residue" evidence="1">
    <location>
        <position position="88"/>
    </location>
</feature>
<sequence>MTDEHWEAIDGFVHEKQLIQPRSCPEANSLRLECKHNDPTGCLRLFQDVLINHVILSLKCANIHGEIEIQEHYVPLQPEKLREEWNAI</sequence>
<comment type="caution">
    <text evidence="1">The sequence shown here is derived from an EMBL/GenBank/DDBJ whole genome shotgun (WGS) entry which is preliminary data.</text>
</comment>
<protein>
    <submittedName>
        <fullName evidence="1">Uncharacterized protein</fullName>
    </submittedName>
</protein>
<evidence type="ECO:0000313" key="2">
    <source>
        <dbReference type="Proteomes" id="UP000093000"/>
    </source>
</evidence>
<reference evidence="1 2" key="1">
    <citation type="submission" date="2016-03" db="EMBL/GenBank/DDBJ databases">
        <title>Choanephora cucurbitarum.</title>
        <authorList>
            <person name="Min B."/>
            <person name="Park H."/>
            <person name="Park J.-H."/>
            <person name="Shin H.-D."/>
            <person name="Choi I.-G."/>
        </authorList>
    </citation>
    <scope>NUCLEOTIDE SEQUENCE [LARGE SCALE GENOMIC DNA]</scope>
    <source>
        <strain evidence="1 2">KUS-F28377</strain>
    </source>
</reference>
<gene>
    <name evidence="1" type="ORF">A0J61_08643</name>
</gene>
<proteinExistence type="predicted"/>
<organism evidence="1 2">
    <name type="scientific">Choanephora cucurbitarum</name>
    <dbReference type="NCBI Taxonomy" id="101091"/>
    <lineage>
        <taxon>Eukaryota</taxon>
        <taxon>Fungi</taxon>
        <taxon>Fungi incertae sedis</taxon>
        <taxon>Mucoromycota</taxon>
        <taxon>Mucoromycotina</taxon>
        <taxon>Mucoromycetes</taxon>
        <taxon>Mucorales</taxon>
        <taxon>Mucorineae</taxon>
        <taxon>Choanephoraceae</taxon>
        <taxon>Choanephoroideae</taxon>
        <taxon>Choanephora</taxon>
    </lineage>
</organism>
<evidence type="ECO:0000313" key="1">
    <source>
        <dbReference type="EMBL" id="OBZ83310.1"/>
    </source>
</evidence>
<dbReference type="EMBL" id="LUGH01000685">
    <property type="protein sequence ID" value="OBZ83310.1"/>
    <property type="molecule type" value="Genomic_DNA"/>
</dbReference>
<dbReference type="InParanoid" id="A0A1C7N2I8"/>
<dbReference type="Proteomes" id="UP000093000">
    <property type="component" value="Unassembled WGS sequence"/>
</dbReference>
<dbReference type="AlphaFoldDB" id="A0A1C7N2I8"/>